<dbReference type="STRING" id="202952.GCA_000747725_02625"/>
<reference evidence="3 4" key="1">
    <citation type="submission" date="2013-02" db="EMBL/GenBank/DDBJ databases">
        <title>The Genome Sequence of Acinetobacter gerneri CIP 107464.</title>
        <authorList>
            <consortium name="The Broad Institute Genome Sequencing Platform"/>
            <consortium name="The Broad Institute Genome Sequencing Center for Infectious Disease"/>
            <person name="Cerqueira G."/>
            <person name="Feldgarden M."/>
            <person name="Courvalin P."/>
            <person name="Perichon B."/>
            <person name="Grillot-Courvalin C."/>
            <person name="Clermont D."/>
            <person name="Rocha E."/>
            <person name="Yoon E.-J."/>
            <person name="Nemec A."/>
            <person name="Walker B."/>
            <person name="Young S.K."/>
            <person name="Zeng Q."/>
            <person name="Gargeya S."/>
            <person name="Fitzgerald M."/>
            <person name="Haas B."/>
            <person name="Abouelleil A."/>
            <person name="Alvarado L."/>
            <person name="Arachchi H.M."/>
            <person name="Berlin A.M."/>
            <person name="Chapman S.B."/>
            <person name="Dewar J."/>
            <person name="Goldberg J."/>
            <person name="Griggs A."/>
            <person name="Gujja S."/>
            <person name="Hansen M."/>
            <person name="Howarth C."/>
            <person name="Imamovic A."/>
            <person name="Larimer J."/>
            <person name="McCowan C."/>
            <person name="Murphy C."/>
            <person name="Neiman D."/>
            <person name="Pearson M."/>
            <person name="Priest M."/>
            <person name="Roberts A."/>
            <person name="Saif S."/>
            <person name="Shea T."/>
            <person name="Sisk P."/>
            <person name="Sykes S."/>
            <person name="Wortman J."/>
            <person name="Nusbaum C."/>
            <person name="Birren B."/>
        </authorList>
    </citation>
    <scope>NUCLEOTIDE SEQUENCE [LARGE SCALE GENOMIC DNA]</scope>
    <source>
        <strain evidence="3 4">CIP 107464</strain>
    </source>
</reference>
<organism evidence="3 4">
    <name type="scientific">Acinetobacter gerneri DSM 14967 = CIP 107464 = MTCC 9824</name>
    <dbReference type="NCBI Taxonomy" id="1120926"/>
    <lineage>
        <taxon>Bacteria</taxon>
        <taxon>Pseudomonadati</taxon>
        <taxon>Pseudomonadota</taxon>
        <taxon>Gammaproteobacteria</taxon>
        <taxon>Moraxellales</taxon>
        <taxon>Moraxellaceae</taxon>
        <taxon>Acinetobacter</taxon>
    </lineage>
</organism>
<protein>
    <recommendedName>
        <fullName evidence="2">AB hydrolase-1 domain-containing protein</fullName>
    </recommendedName>
</protein>
<evidence type="ECO:0000256" key="1">
    <source>
        <dbReference type="ARBA" id="ARBA00022801"/>
    </source>
</evidence>
<evidence type="ECO:0000313" key="4">
    <source>
        <dbReference type="Proteomes" id="UP000013117"/>
    </source>
</evidence>
<dbReference type="RefSeq" id="WP_004862980.1">
    <property type="nucleotide sequence ID" value="NZ_ASYY01000068.1"/>
</dbReference>
<dbReference type="Pfam" id="PF00561">
    <property type="entry name" value="Abhydrolase_1"/>
    <property type="match status" value="1"/>
</dbReference>
<dbReference type="PATRIC" id="fig|1120926.3.peg.2018"/>
<evidence type="ECO:0000259" key="2">
    <source>
        <dbReference type="Pfam" id="PF00561"/>
    </source>
</evidence>
<dbReference type="GO" id="GO:0016787">
    <property type="term" value="F:hydrolase activity"/>
    <property type="evidence" value="ECO:0007669"/>
    <property type="project" value="UniProtKB-KW"/>
</dbReference>
<dbReference type="GeneID" id="84209438"/>
<evidence type="ECO:0000313" key="3">
    <source>
        <dbReference type="EMBL" id="ENV33711.1"/>
    </source>
</evidence>
<dbReference type="OrthoDB" id="9785847at2"/>
<feature type="domain" description="AB hydrolase-1" evidence="2">
    <location>
        <begin position="28"/>
        <end position="263"/>
    </location>
</feature>
<dbReference type="PANTHER" id="PTHR46118">
    <property type="entry name" value="PROTEIN ABHD11"/>
    <property type="match status" value="1"/>
</dbReference>
<dbReference type="InterPro" id="IPR000073">
    <property type="entry name" value="AB_hydrolase_1"/>
</dbReference>
<dbReference type="AlphaFoldDB" id="N8YAP6"/>
<keyword evidence="4" id="KW-1185">Reference proteome</keyword>
<dbReference type="eggNOG" id="COG2267">
    <property type="taxonomic scope" value="Bacteria"/>
</dbReference>
<comment type="caution">
    <text evidence="3">The sequence shown here is derived from an EMBL/GenBank/DDBJ whole genome shotgun (WGS) entry which is preliminary data.</text>
</comment>
<dbReference type="SUPFAM" id="SSF53474">
    <property type="entry name" value="alpha/beta-Hydrolases"/>
    <property type="match status" value="1"/>
</dbReference>
<dbReference type="InterPro" id="IPR029058">
    <property type="entry name" value="AB_hydrolase_fold"/>
</dbReference>
<proteinExistence type="predicted"/>
<dbReference type="Gene3D" id="3.40.50.1820">
    <property type="entry name" value="alpha/beta hydrolase"/>
    <property type="match status" value="1"/>
</dbReference>
<keyword evidence="1" id="KW-0378">Hydrolase</keyword>
<gene>
    <name evidence="3" type="ORF">F960_02090</name>
</gene>
<dbReference type="PRINTS" id="PR00111">
    <property type="entry name" value="ABHYDROLASE"/>
</dbReference>
<sequence length="280" mass="31894">MNHSQSHYLKSRDGLNLHYLTWGDRASPAIILLHGLRSYALTWAPLAEILSQQFYVIALDQRGRGLSDWAENYETYQTKVYVEDLEDLVKCENLEKFIIVGHSLGGTNALEYNRLHPEKVSALIIEDIGPGSSIQGDGAERIRREMQNTPLEFATWQQAIDFWKKLRPLIGQEGIQSRVENTLVEKDGKIIWKHDQQGIAKARLNIASTDLWPAVEQIDCPTLFIKGGLSDFLPSTTLEAIRFKKPDIEFIEIADASHYVHDDQAEMYNQAVIQFLSKID</sequence>
<dbReference type="HOGENOM" id="CLU_020336_13_5_6"/>
<name>N8YAP6_9GAMM</name>
<dbReference type="EMBL" id="APPN01000064">
    <property type="protein sequence ID" value="ENV33711.1"/>
    <property type="molecule type" value="Genomic_DNA"/>
</dbReference>
<dbReference type="PANTHER" id="PTHR46118:SF4">
    <property type="entry name" value="PROTEIN ABHD11"/>
    <property type="match status" value="1"/>
</dbReference>
<accession>N8YAP6</accession>
<dbReference type="Proteomes" id="UP000013117">
    <property type="component" value="Unassembled WGS sequence"/>
</dbReference>